<evidence type="ECO:0000256" key="5">
    <source>
        <dbReference type="ARBA" id="ARBA00022692"/>
    </source>
</evidence>
<feature type="region of interest" description="Disordered" evidence="15">
    <location>
        <begin position="719"/>
        <end position="766"/>
    </location>
</feature>
<keyword evidence="11" id="KW-0829">Tyrosine-protein kinase</keyword>
<feature type="compositionally biased region" description="Polar residues" evidence="15">
    <location>
        <begin position="784"/>
        <end position="799"/>
    </location>
</feature>
<dbReference type="SUPFAM" id="SSF52058">
    <property type="entry name" value="L domain-like"/>
    <property type="match status" value="2"/>
</dbReference>
<dbReference type="InterPro" id="IPR006211">
    <property type="entry name" value="Furin-like_Cys-rich_dom"/>
</dbReference>
<dbReference type="Pfam" id="PF14843">
    <property type="entry name" value="GF_recep_IV"/>
    <property type="match status" value="1"/>
</dbReference>
<evidence type="ECO:0000256" key="6">
    <source>
        <dbReference type="ARBA" id="ARBA00022741"/>
    </source>
</evidence>
<keyword evidence="4" id="KW-0808">Transferase</keyword>
<feature type="domain" description="Receptor L-domain" evidence="17">
    <location>
        <begin position="73"/>
        <end position="183"/>
    </location>
</feature>
<dbReference type="GO" id="GO:0016020">
    <property type="term" value="C:membrane"/>
    <property type="evidence" value="ECO:0007669"/>
    <property type="project" value="UniProtKB-SubCell"/>
</dbReference>
<dbReference type="Gene3D" id="2.10.220.10">
    <property type="entry name" value="Hormone Receptor, Insulin-like Growth Factor Receptor 1, Chain A, domain 2"/>
    <property type="match status" value="2"/>
</dbReference>
<organism evidence="19 20">
    <name type="scientific">Cotesia congregata</name>
    <name type="common">Parasitoid wasp</name>
    <name type="synonym">Apanteles congregatus</name>
    <dbReference type="NCBI Taxonomy" id="51543"/>
    <lineage>
        <taxon>Eukaryota</taxon>
        <taxon>Metazoa</taxon>
        <taxon>Ecdysozoa</taxon>
        <taxon>Arthropoda</taxon>
        <taxon>Hexapoda</taxon>
        <taxon>Insecta</taxon>
        <taxon>Pterygota</taxon>
        <taxon>Neoptera</taxon>
        <taxon>Endopterygota</taxon>
        <taxon>Hymenoptera</taxon>
        <taxon>Apocrita</taxon>
        <taxon>Ichneumonoidea</taxon>
        <taxon>Braconidae</taxon>
        <taxon>Microgastrinae</taxon>
        <taxon>Cotesia</taxon>
    </lineage>
</organism>
<keyword evidence="7" id="KW-0418">Kinase</keyword>
<evidence type="ECO:0000313" key="20">
    <source>
        <dbReference type="Proteomes" id="UP000786811"/>
    </source>
</evidence>
<keyword evidence="12 19" id="KW-0675">Receptor</keyword>
<evidence type="ECO:0000259" key="16">
    <source>
        <dbReference type="Pfam" id="PF00757"/>
    </source>
</evidence>
<keyword evidence="6" id="KW-0547">Nucleotide-binding</keyword>
<dbReference type="EMBL" id="CAJNRD030001122">
    <property type="protein sequence ID" value="CAG5099951.1"/>
    <property type="molecule type" value="Genomic_DNA"/>
</dbReference>
<reference evidence="19" key="1">
    <citation type="submission" date="2021-04" db="EMBL/GenBank/DDBJ databases">
        <authorList>
            <person name="Chebbi M.A.C M."/>
        </authorList>
    </citation>
    <scope>NUCLEOTIDE SEQUENCE</scope>
</reference>
<dbReference type="InterPro" id="IPR000494">
    <property type="entry name" value="Rcpt_L-dom"/>
</dbReference>
<feature type="compositionally biased region" description="Basic residues" evidence="15">
    <location>
        <begin position="801"/>
        <end position="835"/>
    </location>
</feature>
<dbReference type="AlphaFoldDB" id="A0A8J2MT67"/>
<dbReference type="InterPro" id="IPR032778">
    <property type="entry name" value="GF_recep_IV"/>
</dbReference>
<keyword evidence="8" id="KW-0067">ATP-binding</keyword>
<evidence type="ECO:0000313" key="19">
    <source>
        <dbReference type="EMBL" id="CAG5099951.1"/>
    </source>
</evidence>
<feature type="region of interest" description="Disordered" evidence="15">
    <location>
        <begin position="778"/>
        <end position="843"/>
    </location>
</feature>
<keyword evidence="20" id="KW-1185">Reference proteome</keyword>
<dbReference type="SMART" id="SM00261">
    <property type="entry name" value="FU"/>
    <property type="match status" value="5"/>
</dbReference>
<dbReference type="EC" id="2.7.10.1" evidence="2"/>
<evidence type="ECO:0000256" key="9">
    <source>
        <dbReference type="ARBA" id="ARBA00022989"/>
    </source>
</evidence>
<evidence type="ECO:0000256" key="2">
    <source>
        <dbReference type="ARBA" id="ARBA00011902"/>
    </source>
</evidence>
<comment type="caution">
    <text evidence="19">The sequence shown here is derived from an EMBL/GenBank/DDBJ whole genome shotgun (WGS) entry which is preliminary data.</text>
</comment>
<comment type="subcellular location">
    <subcellularLocation>
        <location evidence="1">Membrane</location>
        <topology evidence="1">Single-pass type I membrane protein</topology>
    </subcellularLocation>
</comment>
<evidence type="ECO:0000256" key="4">
    <source>
        <dbReference type="ARBA" id="ARBA00022679"/>
    </source>
</evidence>
<evidence type="ECO:0000259" key="17">
    <source>
        <dbReference type="Pfam" id="PF01030"/>
    </source>
</evidence>
<keyword evidence="10" id="KW-0472">Membrane</keyword>
<evidence type="ECO:0000256" key="10">
    <source>
        <dbReference type="ARBA" id="ARBA00023136"/>
    </source>
</evidence>
<dbReference type="CDD" id="cd00064">
    <property type="entry name" value="FU"/>
    <property type="match status" value="4"/>
</dbReference>
<feature type="domain" description="Growth factor receptor" evidence="18">
    <location>
        <begin position="517"/>
        <end position="642"/>
    </location>
</feature>
<gene>
    <name evidence="19" type="ORF">HICCMSTLAB_LOCUS9316</name>
</gene>
<evidence type="ECO:0000256" key="15">
    <source>
        <dbReference type="SAM" id="MobiDB-lite"/>
    </source>
</evidence>
<feature type="domain" description="Receptor L-domain" evidence="17">
    <location>
        <begin position="365"/>
        <end position="492"/>
    </location>
</feature>
<evidence type="ECO:0000256" key="1">
    <source>
        <dbReference type="ARBA" id="ARBA00004479"/>
    </source>
</evidence>
<keyword evidence="9" id="KW-1133">Transmembrane helix</keyword>
<proteinExistence type="predicted"/>
<dbReference type="FunFam" id="2.10.220.10:FF:000001">
    <property type="entry name" value="Receptor protein-tyrosine kinase"/>
    <property type="match status" value="1"/>
</dbReference>
<keyword evidence="3" id="KW-0597">Phosphoprotein</keyword>
<dbReference type="InterPro" id="IPR006212">
    <property type="entry name" value="Furin_repeat"/>
</dbReference>
<dbReference type="OrthoDB" id="6219513at2759"/>
<dbReference type="GO" id="GO:0005524">
    <property type="term" value="F:ATP binding"/>
    <property type="evidence" value="ECO:0007669"/>
    <property type="project" value="UniProtKB-KW"/>
</dbReference>
<evidence type="ECO:0000256" key="7">
    <source>
        <dbReference type="ARBA" id="ARBA00022777"/>
    </source>
</evidence>
<sequence>MCHHRHSTPWALSRFQVCALTIIIAVIVGSNNVLGDLSSEFVKGKICIGTNGRISAPSNTLHHYRNLRDRYTNCTYVDGNLEITWLQNDTLDLSFLQYIREVTGYVLISHCDVRRIVLPRLQIIRGRTLFKLSIDPHEFALIVTMSQIYNLELPALRDILNGSVGMYHNYNLCHVKTINWDEIISGPQSKYVYVYNFTSPERSCPACDPSCVQGCWGEGPENCQKFSKTNCSPQCWQGRCFGSQPRECCHLFCAGGCTGPKQSDCLACKSFMDDGVCSLECPPMQTYNPTTYSWEINPNGKYAYGATCVRKCPEHLLKDNGACVRSCPPKKKAKNGECVPCDGPCPKTCPGVDQVHFGNIESFRDCTVIEGSITIMDHSFTGFQDVYANYSFGPRWEPMHPRQLEVFSTLKEITGYLNIQGNHKDFTDLRYFRNLEVIGGRQLTEYFASLYVVKTALVSFGLSSLKRINSGSVVILENKDLCYAQSINWNKIKNSSEHASLVSNNKNITECKKEGQVCDEQCSDAGCWGPGPSQCLSCKNFLLDNECLENCSIVAGISEGYFYEWVSPQEKGPLKLLAGKAVCRRCHPLCKNCTGYGSHEQVCRECLDFKLGENCVHECPESSNYILPNTSPKICIPCASECDGCYGPESHQCYRCRSFKVHLDTKAPDNTSMFNCTNTCPAETSYKNNFQDEKEMIRNLASAAEGPEALVDADEYLQPKSRAPIPPGLSVPSITDSPPNTPIKTCWPNGIPSHAAADSPTPQNQQNWDRELLRYGTADRSESTSESNDAASHQRTQSYHSQHHQLQHPHSHHQHHNSHHNQHQHSLNHQHHNQHQHSGNYNCPNDQHCRNIIGSTDNRSSRYCSDPLKIISGVRDCDVTDDCFQPEVATIHQQAQVGNLKLDLPLDEDDYLMPSPQIPANATQYMDLIGDTKPNETEPKRLINGYRKYPEFLSIAGKTSLDNPEYIMGQDDPPLSPQIIGIPTTDLDKVLANGAFGSQQVKQRCAEEESDHEYYNDFDRLERERQPLNSLRKNETTV</sequence>
<dbReference type="Proteomes" id="UP000786811">
    <property type="component" value="Unassembled WGS sequence"/>
</dbReference>
<dbReference type="GO" id="GO:0007169">
    <property type="term" value="P:cell surface receptor protein tyrosine kinase signaling pathway"/>
    <property type="evidence" value="ECO:0007669"/>
    <property type="project" value="UniProtKB-ARBA"/>
</dbReference>
<dbReference type="SUPFAM" id="SSF57184">
    <property type="entry name" value="Growth factor receptor domain"/>
    <property type="match status" value="2"/>
</dbReference>
<dbReference type="GO" id="GO:0004714">
    <property type="term" value="F:transmembrane receptor protein tyrosine kinase activity"/>
    <property type="evidence" value="ECO:0007669"/>
    <property type="project" value="UniProtKB-EC"/>
</dbReference>
<evidence type="ECO:0000256" key="12">
    <source>
        <dbReference type="ARBA" id="ARBA00023170"/>
    </source>
</evidence>
<feature type="domain" description="Furin-like cysteine-rich" evidence="16">
    <location>
        <begin position="204"/>
        <end position="349"/>
    </location>
</feature>
<dbReference type="Gene3D" id="3.80.20.20">
    <property type="entry name" value="Receptor L-domain"/>
    <property type="match status" value="2"/>
</dbReference>
<dbReference type="InterPro" id="IPR036941">
    <property type="entry name" value="Rcpt_L-dom_sf"/>
</dbReference>
<keyword evidence="13" id="KW-0325">Glycoprotein</keyword>
<dbReference type="InterPro" id="IPR009030">
    <property type="entry name" value="Growth_fac_rcpt_cys_sf"/>
</dbReference>
<evidence type="ECO:0000256" key="14">
    <source>
        <dbReference type="ARBA" id="ARBA00051243"/>
    </source>
</evidence>
<comment type="catalytic activity">
    <reaction evidence="14">
        <text>L-tyrosyl-[protein] + ATP = O-phospho-L-tyrosyl-[protein] + ADP + H(+)</text>
        <dbReference type="Rhea" id="RHEA:10596"/>
        <dbReference type="Rhea" id="RHEA-COMP:10136"/>
        <dbReference type="Rhea" id="RHEA-COMP:20101"/>
        <dbReference type="ChEBI" id="CHEBI:15378"/>
        <dbReference type="ChEBI" id="CHEBI:30616"/>
        <dbReference type="ChEBI" id="CHEBI:46858"/>
        <dbReference type="ChEBI" id="CHEBI:61978"/>
        <dbReference type="ChEBI" id="CHEBI:456216"/>
        <dbReference type="EC" id="2.7.10.1"/>
    </reaction>
</comment>
<evidence type="ECO:0000256" key="13">
    <source>
        <dbReference type="ARBA" id="ARBA00023180"/>
    </source>
</evidence>
<dbReference type="FunFam" id="3.80.20.20:FF:000009">
    <property type="entry name" value="Receptor protein-tyrosine kinase"/>
    <property type="match status" value="1"/>
</dbReference>
<keyword evidence="5" id="KW-0812">Transmembrane</keyword>
<evidence type="ECO:0000259" key="18">
    <source>
        <dbReference type="Pfam" id="PF14843"/>
    </source>
</evidence>
<evidence type="ECO:0000256" key="11">
    <source>
        <dbReference type="ARBA" id="ARBA00023137"/>
    </source>
</evidence>
<accession>A0A8J2MT67</accession>
<dbReference type="Pfam" id="PF01030">
    <property type="entry name" value="Recep_L_domain"/>
    <property type="match status" value="2"/>
</dbReference>
<evidence type="ECO:0000256" key="8">
    <source>
        <dbReference type="ARBA" id="ARBA00022840"/>
    </source>
</evidence>
<evidence type="ECO:0000256" key="3">
    <source>
        <dbReference type="ARBA" id="ARBA00022553"/>
    </source>
</evidence>
<name>A0A8J2MT67_COTCN</name>
<dbReference type="Pfam" id="PF00757">
    <property type="entry name" value="Furin-like"/>
    <property type="match status" value="1"/>
</dbReference>
<protein>
    <recommendedName>
        <fullName evidence="2">receptor protein-tyrosine kinase</fullName>
        <ecNumber evidence="2">2.7.10.1</ecNumber>
    </recommendedName>
</protein>